<evidence type="ECO:0000313" key="11">
    <source>
        <dbReference type="EMBL" id="PBC27159.1"/>
    </source>
</evidence>
<keyword evidence="6 10" id="KW-1133">Transmembrane helix</keyword>
<dbReference type="GO" id="GO:0004984">
    <property type="term" value="F:olfactory receptor activity"/>
    <property type="evidence" value="ECO:0007669"/>
    <property type="project" value="InterPro"/>
</dbReference>
<feature type="transmembrane region" description="Helical" evidence="10">
    <location>
        <begin position="74"/>
        <end position="94"/>
    </location>
</feature>
<dbReference type="AlphaFoldDB" id="A0A2A3E7K4"/>
<dbReference type="EMBL" id="KZ288357">
    <property type="protein sequence ID" value="PBC27159.1"/>
    <property type="molecule type" value="Genomic_DNA"/>
</dbReference>
<evidence type="ECO:0000256" key="10">
    <source>
        <dbReference type="SAM" id="Phobius"/>
    </source>
</evidence>
<evidence type="ECO:0000256" key="4">
    <source>
        <dbReference type="ARBA" id="ARBA00022692"/>
    </source>
</evidence>
<keyword evidence="7 10" id="KW-0472">Membrane</keyword>
<proteinExistence type="predicted"/>
<gene>
    <name evidence="11" type="ORF">APICC_10028</name>
</gene>
<keyword evidence="12" id="KW-1185">Reference proteome</keyword>
<keyword evidence="8 11" id="KW-0675">Receptor</keyword>
<dbReference type="STRING" id="94128.A0A2A3E7K4"/>
<dbReference type="Pfam" id="PF02949">
    <property type="entry name" value="7tm_6"/>
    <property type="match status" value="1"/>
</dbReference>
<feature type="transmembrane region" description="Helical" evidence="10">
    <location>
        <begin position="37"/>
        <end position="54"/>
    </location>
</feature>
<keyword evidence="4 10" id="KW-0812">Transmembrane</keyword>
<evidence type="ECO:0000256" key="3">
    <source>
        <dbReference type="ARBA" id="ARBA00022606"/>
    </source>
</evidence>
<keyword evidence="9" id="KW-0807">Transducer</keyword>
<dbReference type="PANTHER" id="PTHR21137:SF35">
    <property type="entry name" value="ODORANT RECEPTOR 19A-RELATED"/>
    <property type="match status" value="1"/>
</dbReference>
<evidence type="ECO:0000256" key="8">
    <source>
        <dbReference type="ARBA" id="ARBA00023170"/>
    </source>
</evidence>
<dbReference type="OrthoDB" id="8185860at2759"/>
<dbReference type="Proteomes" id="UP000242457">
    <property type="component" value="Unassembled WGS sequence"/>
</dbReference>
<evidence type="ECO:0000256" key="7">
    <source>
        <dbReference type="ARBA" id="ARBA00023136"/>
    </source>
</evidence>
<organism evidence="11 12">
    <name type="scientific">Apis cerana cerana</name>
    <name type="common">Oriental honeybee</name>
    <dbReference type="NCBI Taxonomy" id="94128"/>
    <lineage>
        <taxon>Eukaryota</taxon>
        <taxon>Metazoa</taxon>
        <taxon>Ecdysozoa</taxon>
        <taxon>Arthropoda</taxon>
        <taxon>Hexapoda</taxon>
        <taxon>Insecta</taxon>
        <taxon>Pterygota</taxon>
        <taxon>Neoptera</taxon>
        <taxon>Endopterygota</taxon>
        <taxon>Hymenoptera</taxon>
        <taxon>Apocrita</taxon>
        <taxon>Aculeata</taxon>
        <taxon>Apoidea</taxon>
        <taxon>Anthophila</taxon>
        <taxon>Apidae</taxon>
        <taxon>Apis</taxon>
    </lineage>
</organism>
<name>A0A2A3E7K4_APICC</name>
<evidence type="ECO:0000256" key="1">
    <source>
        <dbReference type="ARBA" id="ARBA00004651"/>
    </source>
</evidence>
<accession>A0A2A3E7K4</accession>
<evidence type="ECO:0000256" key="6">
    <source>
        <dbReference type="ARBA" id="ARBA00022989"/>
    </source>
</evidence>
<evidence type="ECO:0000256" key="9">
    <source>
        <dbReference type="ARBA" id="ARBA00023224"/>
    </source>
</evidence>
<protein>
    <submittedName>
        <fullName evidence="11">Odorant receptor Or2</fullName>
    </submittedName>
</protein>
<evidence type="ECO:0000256" key="5">
    <source>
        <dbReference type="ARBA" id="ARBA00022725"/>
    </source>
</evidence>
<sequence>MNGRNVRNLSITVTAFYMKIAGFWVASNYAEKRWRNIAMFVTIFFVFMAITIEGRDLYFVWGDFEEDTSSAKRIIFTFHLMGCMCQLLMFTYSCDCLMHDSMSMANAVYSSLWSYLPMDKYGKLLRKDLMFVIMRSRSPCCLTACGFFPVSLETYTGILSTAVSYFTLLRNQSADTS</sequence>
<evidence type="ECO:0000313" key="12">
    <source>
        <dbReference type="Proteomes" id="UP000242457"/>
    </source>
</evidence>
<dbReference type="GO" id="GO:0005549">
    <property type="term" value="F:odorant binding"/>
    <property type="evidence" value="ECO:0007669"/>
    <property type="project" value="InterPro"/>
</dbReference>
<evidence type="ECO:0000256" key="2">
    <source>
        <dbReference type="ARBA" id="ARBA00022475"/>
    </source>
</evidence>
<dbReference type="GO" id="GO:0005886">
    <property type="term" value="C:plasma membrane"/>
    <property type="evidence" value="ECO:0007669"/>
    <property type="project" value="UniProtKB-SubCell"/>
</dbReference>
<comment type="subcellular location">
    <subcellularLocation>
        <location evidence="1">Cell membrane</location>
        <topology evidence="1">Multi-pass membrane protein</topology>
    </subcellularLocation>
</comment>
<dbReference type="PANTHER" id="PTHR21137">
    <property type="entry name" value="ODORANT RECEPTOR"/>
    <property type="match status" value="1"/>
</dbReference>
<dbReference type="InterPro" id="IPR004117">
    <property type="entry name" value="7tm6_olfct_rcpt"/>
</dbReference>
<keyword evidence="5" id="KW-0552">Olfaction</keyword>
<dbReference type="GO" id="GO:0007165">
    <property type="term" value="P:signal transduction"/>
    <property type="evidence" value="ECO:0007669"/>
    <property type="project" value="UniProtKB-KW"/>
</dbReference>
<keyword evidence="3" id="KW-0716">Sensory transduction</keyword>
<reference evidence="11 12" key="1">
    <citation type="submission" date="2014-07" db="EMBL/GenBank/DDBJ databases">
        <title>Genomic and transcriptomic analysis on Apis cerana provide comprehensive insights into honey bee biology.</title>
        <authorList>
            <person name="Diao Q."/>
            <person name="Sun L."/>
            <person name="Zheng H."/>
            <person name="Zheng H."/>
            <person name="Xu S."/>
            <person name="Wang S."/>
            <person name="Zeng Z."/>
            <person name="Hu F."/>
            <person name="Su S."/>
            <person name="Wu J."/>
        </authorList>
    </citation>
    <scope>NUCLEOTIDE SEQUENCE [LARGE SCALE GENOMIC DNA]</scope>
    <source>
        <tissue evidence="11">Pupae without intestine</tissue>
    </source>
</reference>
<keyword evidence="2" id="KW-1003">Cell membrane</keyword>